<dbReference type="GO" id="GO:0016853">
    <property type="term" value="F:isomerase activity"/>
    <property type="evidence" value="ECO:0007669"/>
    <property type="project" value="UniProtKB-KW"/>
</dbReference>
<sequence>MARTCRRGTGKRPWWRVIVALADALRKPAVALALHGLLYLYLLKAMIRERPGRPILASLYFTGLLSPWKGILLFGPPRTGKTMLAKAVATECKTTFFNISASSIVSKWRGIFDFIGVFFMLHRNGVYKEQILLVLLPPFPLLNLDQGDMKNTTDLSDLVSSGRESNPEEVAFSEE</sequence>
<dbReference type="InterPro" id="IPR027417">
    <property type="entry name" value="P-loop_NTPase"/>
</dbReference>
<feature type="region of interest" description="Disordered" evidence="8">
    <location>
        <begin position="155"/>
        <end position="175"/>
    </location>
</feature>
<evidence type="ECO:0000256" key="5">
    <source>
        <dbReference type="ARBA" id="ARBA00022840"/>
    </source>
</evidence>
<dbReference type="PANTHER" id="PTHR23074">
    <property type="entry name" value="AAA DOMAIN-CONTAINING"/>
    <property type="match status" value="1"/>
</dbReference>
<gene>
    <name evidence="11" type="ORF">Taro_011381</name>
</gene>
<evidence type="ECO:0000256" key="7">
    <source>
        <dbReference type="ARBA" id="ARBA00023235"/>
    </source>
</evidence>
<dbReference type="GO" id="GO:0005524">
    <property type="term" value="F:ATP binding"/>
    <property type="evidence" value="ECO:0007669"/>
    <property type="project" value="UniProtKB-KW"/>
</dbReference>
<reference evidence="11" key="1">
    <citation type="submission" date="2017-07" db="EMBL/GenBank/DDBJ databases">
        <title>Taro Niue Genome Assembly and Annotation.</title>
        <authorList>
            <person name="Atibalentja N."/>
            <person name="Keating K."/>
            <person name="Fields C.J."/>
        </authorList>
    </citation>
    <scope>NUCLEOTIDE SEQUENCE</scope>
    <source>
        <strain evidence="11">Niue_2</strain>
        <tissue evidence="11">Leaf</tissue>
    </source>
</reference>
<accession>A0A843U5S7</accession>
<dbReference type="InterPro" id="IPR003959">
    <property type="entry name" value="ATPase_AAA_core"/>
</dbReference>
<dbReference type="PANTHER" id="PTHR23074:SF78">
    <property type="entry name" value="KATANIN P60 ATPASE-CONTAINING SUBUNIT A-LIKE 2"/>
    <property type="match status" value="1"/>
</dbReference>
<evidence type="ECO:0000256" key="4">
    <source>
        <dbReference type="ARBA" id="ARBA00022741"/>
    </source>
</evidence>
<dbReference type="EMBL" id="NMUH01000425">
    <property type="protein sequence ID" value="MQL78968.1"/>
    <property type="molecule type" value="Genomic_DNA"/>
</dbReference>
<dbReference type="Pfam" id="PF00004">
    <property type="entry name" value="AAA"/>
    <property type="match status" value="1"/>
</dbReference>
<feature type="non-terminal residue" evidence="11">
    <location>
        <position position="1"/>
    </location>
</feature>
<evidence type="ECO:0000313" key="11">
    <source>
        <dbReference type="EMBL" id="MQL78968.1"/>
    </source>
</evidence>
<evidence type="ECO:0000256" key="3">
    <source>
        <dbReference type="ARBA" id="ARBA00022701"/>
    </source>
</evidence>
<keyword evidence="7" id="KW-0413">Isomerase</keyword>
<dbReference type="GO" id="GO:0016887">
    <property type="term" value="F:ATP hydrolysis activity"/>
    <property type="evidence" value="ECO:0007669"/>
    <property type="project" value="InterPro"/>
</dbReference>
<dbReference type="AlphaFoldDB" id="A0A843U5S7"/>
<proteinExistence type="predicted"/>
<dbReference type="GO" id="GO:0005874">
    <property type="term" value="C:microtubule"/>
    <property type="evidence" value="ECO:0007669"/>
    <property type="project" value="UniProtKB-KW"/>
</dbReference>
<keyword evidence="9" id="KW-0472">Membrane</keyword>
<comment type="caution">
    <text evidence="11">The sequence shown here is derived from an EMBL/GenBank/DDBJ whole genome shotgun (WGS) entry which is preliminary data.</text>
</comment>
<keyword evidence="12" id="KW-1185">Reference proteome</keyword>
<keyword evidence="9" id="KW-0812">Transmembrane</keyword>
<organism evidence="11 12">
    <name type="scientific">Colocasia esculenta</name>
    <name type="common">Wild taro</name>
    <name type="synonym">Arum esculentum</name>
    <dbReference type="NCBI Taxonomy" id="4460"/>
    <lineage>
        <taxon>Eukaryota</taxon>
        <taxon>Viridiplantae</taxon>
        <taxon>Streptophyta</taxon>
        <taxon>Embryophyta</taxon>
        <taxon>Tracheophyta</taxon>
        <taxon>Spermatophyta</taxon>
        <taxon>Magnoliopsida</taxon>
        <taxon>Liliopsida</taxon>
        <taxon>Araceae</taxon>
        <taxon>Aroideae</taxon>
        <taxon>Colocasieae</taxon>
        <taxon>Colocasia</taxon>
    </lineage>
</organism>
<keyword evidence="9" id="KW-1133">Transmembrane helix</keyword>
<feature type="domain" description="ATPase AAA-type core" evidence="10">
    <location>
        <begin position="71"/>
        <end position="110"/>
    </location>
</feature>
<keyword evidence="6" id="KW-0206">Cytoskeleton</keyword>
<protein>
    <recommendedName>
        <fullName evidence="10">ATPase AAA-type core domain-containing protein</fullName>
    </recommendedName>
</protein>
<keyword evidence="2" id="KW-0963">Cytoplasm</keyword>
<dbReference type="OrthoDB" id="10254455at2759"/>
<evidence type="ECO:0000256" key="8">
    <source>
        <dbReference type="SAM" id="MobiDB-lite"/>
    </source>
</evidence>
<dbReference type="Proteomes" id="UP000652761">
    <property type="component" value="Unassembled WGS sequence"/>
</dbReference>
<dbReference type="GO" id="GO:0005819">
    <property type="term" value="C:spindle"/>
    <property type="evidence" value="ECO:0007669"/>
    <property type="project" value="UniProtKB-SubCell"/>
</dbReference>
<keyword evidence="4" id="KW-0547">Nucleotide-binding</keyword>
<evidence type="ECO:0000313" key="12">
    <source>
        <dbReference type="Proteomes" id="UP000652761"/>
    </source>
</evidence>
<feature type="transmembrane region" description="Helical" evidence="9">
    <location>
        <begin position="55"/>
        <end position="75"/>
    </location>
</feature>
<feature type="transmembrane region" description="Helical" evidence="9">
    <location>
        <begin position="24"/>
        <end position="43"/>
    </location>
</feature>
<feature type="compositionally biased region" description="Polar residues" evidence="8">
    <location>
        <begin position="155"/>
        <end position="164"/>
    </location>
</feature>
<dbReference type="SUPFAM" id="SSF52540">
    <property type="entry name" value="P-loop containing nucleoside triphosphate hydrolases"/>
    <property type="match status" value="1"/>
</dbReference>
<dbReference type="Gene3D" id="3.40.50.300">
    <property type="entry name" value="P-loop containing nucleotide triphosphate hydrolases"/>
    <property type="match status" value="1"/>
</dbReference>
<evidence type="ECO:0000256" key="2">
    <source>
        <dbReference type="ARBA" id="ARBA00022490"/>
    </source>
</evidence>
<name>A0A843U5S7_COLES</name>
<keyword evidence="3" id="KW-0493">Microtubule</keyword>
<evidence type="ECO:0000256" key="1">
    <source>
        <dbReference type="ARBA" id="ARBA00004186"/>
    </source>
</evidence>
<comment type="subcellular location">
    <subcellularLocation>
        <location evidence="1">Cytoplasm</location>
        <location evidence="1">Cytoskeleton</location>
        <location evidence="1">Spindle</location>
    </subcellularLocation>
</comment>
<dbReference type="InterPro" id="IPR050304">
    <property type="entry name" value="MT-severing_AAA_ATPase"/>
</dbReference>
<keyword evidence="5" id="KW-0067">ATP-binding</keyword>
<evidence type="ECO:0000259" key="10">
    <source>
        <dbReference type="Pfam" id="PF00004"/>
    </source>
</evidence>
<evidence type="ECO:0000256" key="9">
    <source>
        <dbReference type="SAM" id="Phobius"/>
    </source>
</evidence>
<evidence type="ECO:0000256" key="6">
    <source>
        <dbReference type="ARBA" id="ARBA00023212"/>
    </source>
</evidence>